<keyword evidence="4" id="KW-0808">Transferase</keyword>
<dbReference type="AlphaFoldDB" id="A0A2X0Y2H7"/>
<evidence type="ECO:0000313" key="4">
    <source>
        <dbReference type="EMBL" id="SPU00218.1"/>
    </source>
</evidence>
<dbReference type="PANTHER" id="PTHR21152:SF40">
    <property type="entry name" value="ALANINE--GLYOXYLATE AMINOTRANSFERASE"/>
    <property type="match status" value="1"/>
</dbReference>
<proteinExistence type="predicted"/>
<dbReference type="Pfam" id="PF00266">
    <property type="entry name" value="Aminotran_5"/>
    <property type="match status" value="1"/>
</dbReference>
<organism evidence="4 5">
    <name type="scientific">Lysinibacillus capsici</name>
    <dbReference type="NCBI Taxonomy" id="2115968"/>
    <lineage>
        <taxon>Bacteria</taxon>
        <taxon>Bacillati</taxon>
        <taxon>Bacillota</taxon>
        <taxon>Bacilli</taxon>
        <taxon>Bacillales</taxon>
        <taxon>Bacillaceae</taxon>
        <taxon>Lysinibacillus</taxon>
    </lineage>
</organism>
<dbReference type="EMBL" id="UAQE01000001">
    <property type="protein sequence ID" value="SPU00218.1"/>
    <property type="molecule type" value="Genomic_DNA"/>
</dbReference>
<dbReference type="PANTHER" id="PTHR21152">
    <property type="entry name" value="AMINOTRANSFERASE CLASS V"/>
    <property type="match status" value="1"/>
</dbReference>
<evidence type="ECO:0000256" key="2">
    <source>
        <dbReference type="ARBA" id="ARBA00022898"/>
    </source>
</evidence>
<accession>A0A2X0Y2H7</accession>
<dbReference type="STRING" id="1421.A2J09_03090"/>
<dbReference type="SUPFAM" id="SSF53383">
    <property type="entry name" value="PLP-dependent transferases"/>
    <property type="match status" value="1"/>
</dbReference>
<dbReference type="Gene3D" id="3.40.640.10">
    <property type="entry name" value="Type I PLP-dependent aspartate aminotransferase-like (Major domain)"/>
    <property type="match status" value="1"/>
</dbReference>
<comment type="cofactor">
    <cofactor evidence="1">
        <name>pyridoxal 5'-phosphate</name>
        <dbReference type="ChEBI" id="CHEBI:597326"/>
    </cofactor>
</comment>
<dbReference type="InterPro" id="IPR015424">
    <property type="entry name" value="PyrdxlP-dep_Trfase"/>
</dbReference>
<dbReference type="GO" id="GO:0019265">
    <property type="term" value="P:glycine biosynthetic process, by transamination of glyoxylate"/>
    <property type="evidence" value="ECO:0007669"/>
    <property type="project" value="TreeGrafter"/>
</dbReference>
<dbReference type="Gene3D" id="3.90.1150.10">
    <property type="entry name" value="Aspartate Aminotransferase, domain 1"/>
    <property type="match status" value="1"/>
</dbReference>
<dbReference type="GO" id="GO:0004760">
    <property type="term" value="F:L-serine-pyruvate transaminase activity"/>
    <property type="evidence" value="ECO:0007669"/>
    <property type="project" value="TreeGrafter"/>
</dbReference>
<dbReference type="Proteomes" id="UP000251431">
    <property type="component" value="Unassembled WGS sequence"/>
</dbReference>
<dbReference type="GO" id="GO:0008453">
    <property type="term" value="F:alanine-glyoxylate transaminase activity"/>
    <property type="evidence" value="ECO:0007669"/>
    <property type="project" value="TreeGrafter"/>
</dbReference>
<dbReference type="InterPro" id="IPR016181">
    <property type="entry name" value="Acyl_CoA_acyltransferase"/>
</dbReference>
<dbReference type="InterPro" id="IPR000182">
    <property type="entry name" value="GNAT_dom"/>
</dbReference>
<dbReference type="GO" id="GO:0047304">
    <property type="term" value="F:2-aminoethylphosphonate-pyruvate transaminase activity"/>
    <property type="evidence" value="ECO:0007669"/>
    <property type="project" value="UniProtKB-EC"/>
</dbReference>
<protein>
    <submittedName>
        <fullName evidence="4">Acetyltransferase, GNAT family</fullName>
        <ecNumber evidence="4">2.6.1.37</ecNumber>
    </submittedName>
</protein>
<feature type="domain" description="N-acetyltransferase" evidence="3">
    <location>
        <begin position="4"/>
        <end position="167"/>
    </location>
</feature>
<dbReference type="GO" id="GO:0016747">
    <property type="term" value="F:acyltransferase activity, transferring groups other than amino-acyl groups"/>
    <property type="evidence" value="ECO:0007669"/>
    <property type="project" value="InterPro"/>
</dbReference>
<evidence type="ECO:0000259" key="3">
    <source>
        <dbReference type="PROSITE" id="PS51186"/>
    </source>
</evidence>
<reference evidence="4 5" key="1">
    <citation type="submission" date="2018-06" db="EMBL/GenBank/DDBJ databases">
        <authorList>
            <consortium name="Pathogen Informatics"/>
            <person name="Doyle S."/>
        </authorList>
    </citation>
    <scope>NUCLEOTIDE SEQUENCE [LARGE SCALE GENOMIC DNA]</scope>
    <source>
        <strain evidence="4 5">NCTC7582</strain>
    </source>
</reference>
<dbReference type="Pfam" id="PF13444">
    <property type="entry name" value="Acetyltransf_5"/>
    <property type="match status" value="1"/>
</dbReference>
<dbReference type="Gene3D" id="3.40.630.30">
    <property type="match status" value="1"/>
</dbReference>
<evidence type="ECO:0000313" key="5">
    <source>
        <dbReference type="Proteomes" id="UP000251431"/>
    </source>
</evidence>
<dbReference type="PROSITE" id="PS51186">
    <property type="entry name" value="GNAT"/>
    <property type="match status" value="1"/>
</dbReference>
<dbReference type="RefSeq" id="WP_112118037.1">
    <property type="nucleotide sequence ID" value="NZ_JARTHO010000005.1"/>
</dbReference>
<dbReference type="InterPro" id="IPR015422">
    <property type="entry name" value="PyrdxlP-dep_Trfase_small"/>
</dbReference>
<sequence length="521" mass="59205">MYWCKIAKTNEEFEAIARLNYETFVEEIPQHEVNASRKKVDRFHQENTYVVVYKQTELIGMVAFRDQRPFSIDEKIGKVEQYLSKENCEKLCEIRLLSVKKGYRTGRVLLKLTQALTTFAYEKGYSAAVISGTTREEKLYKQMGFKQFALAVGEEGAMFLPMVLTRHEFEQSLQHRLTTEPSTFYPGPVRQLETIAHSDLSHRSLPFYALYERVQKRLLHLSKSNHVGVIVGTGTLANEVMLAQLKAQQLGKGLILTNGEFGERLQKQAARWSLHYDVVEKEWGRIFDDKELASQLETGSYQWLLAVHGETSTGTCNNLDILKKLAKQYNVKLCIDCISSFGAMPFSLQDCYLATAVSGKAIGALSGLAFVFSQSLAPSSADLPAYLDLANYQQGAIPFTLPAVLLSNVEMALQAYPARYEQLQQRFQSLLQLPIMQFQYPTIQYPMLITVQLPNNYANLLIDLALNGLFVHGESQYLRQKNFIQFSVIQPDFDEALARLSEILGYYEQVIETLALQEKVL</sequence>
<keyword evidence="4" id="KW-0032">Aminotransferase</keyword>
<name>A0A2X0Y2H7_9BACI</name>
<evidence type="ECO:0000256" key="1">
    <source>
        <dbReference type="ARBA" id="ARBA00001933"/>
    </source>
</evidence>
<dbReference type="SUPFAM" id="SSF55729">
    <property type="entry name" value="Acyl-CoA N-acyltransferases (Nat)"/>
    <property type="match status" value="1"/>
</dbReference>
<keyword evidence="2" id="KW-0663">Pyridoxal phosphate</keyword>
<dbReference type="InterPro" id="IPR000192">
    <property type="entry name" value="Aminotrans_V_dom"/>
</dbReference>
<dbReference type="EC" id="2.6.1.37" evidence="4"/>
<gene>
    <name evidence="4" type="primary">phnW_2</name>
    <name evidence="4" type="ORF">NCTC7582_03100</name>
</gene>
<dbReference type="InterPro" id="IPR015421">
    <property type="entry name" value="PyrdxlP-dep_Trfase_major"/>
</dbReference>